<evidence type="ECO:0000313" key="1">
    <source>
        <dbReference type="EMBL" id="NMF92956.1"/>
    </source>
</evidence>
<name>A0ABX1N119_9RHOO</name>
<dbReference type="Proteomes" id="UP000601990">
    <property type="component" value="Unassembled WGS sequence"/>
</dbReference>
<dbReference type="Pfam" id="PF09344">
    <property type="entry name" value="Cas_CT1975"/>
    <property type="match status" value="1"/>
</dbReference>
<reference evidence="1" key="1">
    <citation type="submission" date="2019-12" db="EMBL/GenBank/DDBJ databases">
        <title>Comparative genomics gives insights into the taxonomy of the Azoarcus-Aromatoleum group and reveals separate origins of nif in the plant-associated Azoarcus and non-plant-associated Aromatoleum sub-groups.</title>
        <authorList>
            <person name="Lafos M."/>
            <person name="Maluk M."/>
            <person name="Batista M."/>
            <person name="Junghare M."/>
            <person name="Carmona M."/>
            <person name="Faoro H."/>
            <person name="Cruz L.M."/>
            <person name="Battistoni F."/>
            <person name="De Souza E."/>
            <person name="Pedrosa F."/>
            <person name="Chen W.-M."/>
            <person name="Poole P.S."/>
            <person name="Dixon R.A."/>
            <person name="James E.K."/>
        </authorList>
    </citation>
    <scope>NUCLEOTIDE SEQUENCE</scope>
    <source>
        <strain evidence="1">U120</strain>
    </source>
</reference>
<proteinExistence type="predicted"/>
<dbReference type="RefSeq" id="WP_169198248.1">
    <property type="nucleotide sequence ID" value="NZ_WTVH02000008.1"/>
</dbReference>
<dbReference type="EMBL" id="WTVH01000009">
    <property type="protein sequence ID" value="NMF92956.1"/>
    <property type="molecule type" value="Genomic_DNA"/>
</dbReference>
<dbReference type="InterPro" id="IPR010148">
    <property type="entry name" value="CRISPR-assoc_prot_CT1975"/>
</dbReference>
<evidence type="ECO:0000313" key="2">
    <source>
        <dbReference type="Proteomes" id="UP000601990"/>
    </source>
</evidence>
<comment type="caution">
    <text evidence="1">The sequence shown here is derived from an EMBL/GenBank/DDBJ whole genome shotgun (WGS) entry which is preliminary data.</text>
</comment>
<dbReference type="NCBIfam" id="TIGR01869">
    <property type="entry name" value="casC_Cse4"/>
    <property type="match status" value="1"/>
</dbReference>
<protein>
    <submittedName>
        <fullName evidence="1">Type I-E CRISPR-associated protein Cas7/Cse4/CasC</fullName>
    </submittedName>
</protein>
<accession>A0ABX1N119</accession>
<keyword evidence="2" id="KW-1185">Reference proteome</keyword>
<gene>
    <name evidence="1" type="primary">cas7e</name>
    <name evidence="1" type="ORF">GO608_06410</name>
</gene>
<sequence length="399" mass="43722">MKFPRFIQIHTLHTYPAALLNRDDAGLAKRLPLGNAVRTRISSQCLKRHWRVAEDRFALSNLDVPMAVRSRGTLELISKRIQENGVSAELAQTSVEFLRDAGLLDKGGKDKKGDDALKTGQAVLLGRAEIDYLVKRCTELAELASDDKSLKADVTKMLKDEKKNIEALKHGSGLESALFGRMVTSDVLASRDASIYVAHAFTVHPAQVENDYFTVVDDLLQEAGELGSAGIFDTELASGLYYGYVVVDVPQLIENLEGISARECFAPDTPPERRELAGRAVQHLLHLIATVSPGAKRGSTAPFDWAKFVLVEAGDWQPRSLAGAFHDALPLDDKNDHGTIRQRTVARLSAEIAAMDDAYGAPLARRFLSLDPVELAGAERINLNKLADWAKDIVQQGEC</sequence>
<organism evidence="1 2">
    <name type="scientific">Aromatoleum buckelii</name>
    <dbReference type="NCBI Taxonomy" id="200254"/>
    <lineage>
        <taxon>Bacteria</taxon>
        <taxon>Pseudomonadati</taxon>
        <taxon>Pseudomonadota</taxon>
        <taxon>Betaproteobacteria</taxon>
        <taxon>Rhodocyclales</taxon>
        <taxon>Rhodocyclaceae</taxon>
        <taxon>Aromatoleum</taxon>
    </lineage>
</organism>